<evidence type="ECO:0000313" key="4">
    <source>
        <dbReference type="Proteomes" id="UP000007587"/>
    </source>
</evidence>
<sequence length="1453" mass="163481">MTLTAPDSRNYESLQEAKEGMTDALVNMTASLCSGEGPEGEFIRGRRPERAFVSGFLLPRHGPTGDDETTDIRIALIGLDTQIVKSASGMLLVQPSFSVYVRTLPSWAELQDPRFELKPTAQLTREWDRKIKADHSERYLTKLKEHGLKDGRDPDLSKEERAERRALRKKLQAEAYKETLQAFGIELKQPQGSDSGTAIEPKPGANAEAEPIEPPETTEGDDAQSHAEPATSPPGEMTPGPIDARSYPLHMLRDLDIPMKWRRILLTLPTFEWNLTHDEGREEALEKYAQHLHLAIQQGVQAWLDTPEGRRDAWRNVRMKPHDWQAESSWAAFLDKVRQEPPKLDALLPDFQRTRLAISQLPDFTNPSRLSLRVALENNNQELQRHQASFKCPGLFQVKLSVTLPCNVHRPLHLDRVEPSYRFRDHLLYDAMGLNCGAYSFRQGEKILLETTWAPRWVQPRIEPRSIDVETSFAALAAPDFQVERLRQIASRYREWILDQQTRLPVDIAKQLTPEHAATKQEDFAADVEGWTREADLIDTGVTVLAESKAAYDAHPGSPQAAPWRAFVLMNRAFYERDGKNPKRGWRLFQLAFVLTHVPCLASRLPEFERYHDPVRDEDTASLLYFPTGGGKSEAFYGTLVFALFLDRLRGKLRGVTALVRYPLRLLTLQQAQRLMRLLVRAELVRRQEKLGEWPFEIGFWVGSNNTPNRASEITDVPFVSDSTHPDDRGLDPDALPAGADEDFARAYTEARAAFNKIPLCPICSEATGLRRIRGHGEHGLRVAIVCFNDTCGWNKAHPGTPRTELPFLLTDDTIYHRAPSVILGTVDKLALIGQRSETITRVLGMFGLARWITQDGHLHSPRKREELRNGPSADNCSPVFPSYHQGQRVFRDPFPSLIIQDEMHLLEESLGTFAGLFETTLEAVLRRIESAYGDKLEVARSRMRPGAPARMPKVIAATATVSDPARQLEAIYQRSALLFPRPGPDIHSSFFAIPQEPPQANTDRIRMKDELGPALAPEKTSPWMRLYVSIMTNGANHTVTTVSVLSAFHLVVTRIWRGLINPASRLETAQQLIAAVSLGRAGAWRRTALEALVKDGHFDRLIALVDLHRVAITYVTNKKGGDQVIDALDFQVRRDHDRAGLDIGAEFPSKLISGGVDMAVIQEIMKLAEKQPTPGAPYPDINEEGTLRNVVATSAISHGVDVERFNSMFFAGLPSNVAEYIQASSRVGRTHVGFVILVPTPQSRRDRYVVETHDIFHRFLERMIDPPAVERWAAHALSRTLPSIIQAWAMVEEATYFGPLPDNQKHESRSYDVIRTLTTGLLGAPEQFRQNLTRFVHSAFGMDGRGPNGLGRPSYTQFYAELISKRIQNFLTQLREEPSAGQLHEFWEDPRNGFMKPMTSLRDVEESGWIVGSPFHPPADIKTVMDFVRGRLKIAANQADEGAQDTGLPERT</sequence>
<dbReference type="CDD" id="cd18785">
    <property type="entry name" value="SF2_C"/>
    <property type="match status" value="1"/>
</dbReference>
<feature type="compositionally biased region" description="Acidic residues" evidence="1">
    <location>
        <begin position="210"/>
        <end position="222"/>
    </location>
</feature>
<keyword evidence="3" id="KW-0547">Nucleotide-binding</keyword>
<dbReference type="Gene3D" id="3.40.50.300">
    <property type="entry name" value="P-loop containing nucleotide triphosphate hydrolases"/>
    <property type="match status" value="1"/>
</dbReference>
<dbReference type="PROSITE" id="PS51194">
    <property type="entry name" value="HELICASE_CTER"/>
    <property type="match status" value="1"/>
</dbReference>
<keyword evidence="3" id="KW-0067">ATP-binding</keyword>
<organism evidence="3 4">
    <name type="scientific">Corallococcus coralloides (strain ATCC 25202 / DSM 2259 / NBRC 100086 / M2)</name>
    <name type="common">Myxococcus coralloides</name>
    <dbReference type="NCBI Taxonomy" id="1144275"/>
    <lineage>
        <taxon>Bacteria</taxon>
        <taxon>Pseudomonadati</taxon>
        <taxon>Myxococcota</taxon>
        <taxon>Myxococcia</taxon>
        <taxon>Myxococcales</taxon>
        <taxon>Cystobacterineae</taxon>
        <taxon>Myxococcaceae</taxon>
        <taxon>Corallococcus</taxon>
    </lineage>
</organism>
<protein>
    <submittedName>
        <fullName evidence="3">Helicase domain-containing protein</fullName>
    </submittedName>
</protein>
<dbReference type="STRING" id="1144275.COCOR_04420"/>
<keyword evidence="3" id="KW-0347">Helicase</keyword>
<dbReference type="GO" id="GO:0004386">
    <property type="term" value="F:helicase activity"/>
    <property type="evidence" value="ECO:0007669"/>
    <property type="project" value="UniProtKB-KW"/>
</dbReference>
<keyword evidence="3" id="KW-0378">Hydrolase</keyword>
<dbReference type="Proteomes" id="UP000007587">
    <property type="component" value="Chromosome"/>
</dbReference>
<dbReference type="InParanoid" id="H8MFA1"/>
<accession>H8MFA1</accession>
<dbReference type="SUPFAM" id="SSF52540">
    <property type="entry name" value="P-loop containing nucleoside triphosphate hydrolases"/>
    <property type="match status" value="1"/>
</dbReference>
<dbReference type="RefSeq" id="WP_014397229.1">
    <property type="nucleotide sequence ID" value="NC_017030.1"/>
</dbReference>
<evidence type="ECO:0000313" key="3">
    <source>
        <dbReference type="EMBL" id="AFE05821.1"/>
    </source>
</evidence>
<dbReference type="eggNOG" id="COG1201">
    <property type="taxonomic scope" value="Bacteria"/>
</dbReference>
<gene>
    <name evidence="3" type="ordered locus">COCOR_04420</name>
</gene>
<feature type="domain" description="Helicase C-terminal" evidence="2">
    <location>
        <begin position="1098"/>
        <end position="1286"/>
    </location>
</feature>
<dbReference type="HOGENOM" id="CLU_004880_1_0_7"/>
<dbReference type="KEGG" id="ccx:COCOR_04420"/>
<reference evidence="3 4" key="1">
    <citation type="journal article" date="2012" name="J. Bacteriol.">
        <title>Complete Genome Sequence of the Fruiting Myxobacterium Corallococcus coralloides DSM 2259.</title>
        <authorList>
            <person name="Huntley S."/>
            <person name="Zhang Y."/>
            <person name="Treuner-Lange A."/>
            <person name="Kneip S."/>
            <person name="Sensen C.W."/>
            <person name="Sogaard-Andersen L."/>
        </authorList>
    </citation>
    <scope>NUCLEOTIDE SEQUENCE [LARGE SCALE GENOMIC DNA]</scope>
    <source>
        <strain evidence="4">ATCC 25202 / DSM 2259 / NBRC 100086 / M2</strain>
    </source>
</reference>
<dbReference type="eggNOG" id="COG1205">
    <property type="taxonomic scope" value="Bacteria"/>
</dbReference>
<evidence type="ECO:0000256" key="1">
    <source>
        <dbReference type="SAM" id="MobiDB-lite"/>
    </source>
</evidence>
<feature type="region of interest" description="Disordered" evidence="1">
    <location>
        <begin position="186"/>
        <end position="243"/>
    </location>
</feature>
<dbReference type="OrthoDB" id="713315at2"/>
<feature type="region of interest" description="Disordered" evidence="1">
    <location>
        <begin position="142"/>
        <end position="164"/>
    </location>
</feature>
<dbReference type="EMBL" id="CP003389">
    <property type="protein sequence ID" value="AFE05821.1"/>
    <property type="molecule type" value="Genomic_DNA"/>
</dbReference>
<reference evidence="4" key="2">
    <citation type="submission" date="2012-03" db="EMBL/GenBank/DDBJ databases">
        <title>Genome sequence of the fruiting myxobacterium Corallococcus coralloides DSM 2259.</title>
        <authorList>
            <person name="Huntley S."/>
            <person name="Zhang Y."/>
            <person name="Treuner-Lange A."/>
            <person name="Sensen C.W."/>
            <person name="Sogaard-Andersen L."/>
        </authorList>
    </citation>
    <scope>NUCLEOTIDE SEQUENCE [LARGE SCALE GENOMIC DNA]</scope>
    <source>
        <strain evidence="4">ATCC 25202 / DSM 2259 / NBRC 100086 / M2</strain>
    </source>
</reference>
<keyword evidence="4" id="KW-1185">Reference proteome</keyword>
<evidence type="ECO:0000259" key="2">
    <source>
        <dbReference type="PROSITE" id="PS51194"/>
    </source>
</evidence>
<dbReference type="InterPro" id="IPR027417">
    <property type="entry name" value="P-loop_NTPase"/>
</dbReference>
<dbReference type="Pfam" id="PF00271">
    <property type="entry name" value="Helicase_C"/>
    <property type="match status" value="1"/>
</dbReference>
<name>H8MFA1_CORCM</name>
<proteinExistence type="predicted"/>
<dbReference type="InterPro" id="IPR001650">
    <property type="entry name" value="Helicase_C-like"/>
</dbReference>